<feature type="region of interest" description="Disordered" evidence="1">
    <location>
        <begin position="98"/>
        <end position="134"/>
    </location>
</feature>
<evidence type="ECO:0000313" key="2">
    <source>
        <dbReference type="Ensembl" id="ENSSLUP00000024371.1"/>
    </source>
</evidence>
<keyword evidence="3" id="KW-1185">Reference proteome</keyword>
<evidence type="ECO:0008006" key="4">
    <source>
        <dbReference type="Google" id="ProtNLM"/>
    </source>
</evidence>
<dbReference type="GO" id="GO:0003676">
    <property type="term" value="F:nucleic acid binding"/>
    <property type="evidence" value="ECO:0007669"/>
    <property type="project" value="InterPro"/>
</dbReference>
<name>A0A8C9YFX9_SANLU</name>
<protein>
    <recommendedName>
        <fullName evidence="4">Transposase</fullName>
    </recommendedName>
</protein>
<dbReference type="InterPro" id="IPR036397">
    <property type="entry name" value="RNaseH_sf"/>
</dbReference>
<dbReference type="GeneTree" id="ENSGT01120000271870"/>
<accession>A0A8C9YFX9</accession>
<dbReference type="Ensembl" id="ENSSLUT00000025156.1">
    <property type="protein sequence ID" value="ENSSLUP00000024371.1"/>
    <property type="gene ID" value="ENSSLUG00000011121.1"/>
</dbReference>
<sequence length="134" mass="14954">KKEKLKYHMVISTAHHLPNTIPTVKHGGGSIMLWGCFSAAGTGQLVAIEGKMNAAKYRDILEENLIQSAQDLRLGRRFTFQQDNDPKHRAKITKEQLSSLERPENGCPPMFTIQPDGTGEDLQGRMAEDPQIQV</sequence>
<organism evidence="2 3">
    <name type="scientific">Sander lucioperca</name>
    <name type="common">Pike-perch</name>
    <name type="synonym">Perca lucioperca</name>
    <dbReference type="NCBI Taxonomy" id="283035"/>
    <lineage>
        <taxon>Eukaryota</taxon>
        <taxon>Metazoa</taxon>
        <taxon>Chordata</taxon>
        <taxon>Craniata</taxon>
        <taxon>Vertebrata</taxon>
        <taxon>Euteleostomi</taxon>
        <taxon>Actinopterygii</taxon>
        <taxon>Neopterygii</taxon>
        <taxon>Teleostei</taxon>
        <taxon>Neoteleostei</taxon>
        <taxon>Acanthomorphata</taxon>
        <taxon>Eupercaria</taxon>
        <taxon>Perciformes</taxon>
        <taxon>Percoidei</taxon>
        <taxon>Percidae</taxon>
        <taxon>Luciopercinae</taxon>
        <taxon>Sander</taxon>
    </lineage>
</organism>
<dbReference type="Gene3D" id="3.30.420.10">
    <property type="entry name" value="Ribonuclease H-like superfamily/Ribonuclease H"/>
    <property type="match status" value="1"/>
</dbReference>
<dbReference type="AlphaFoldDB" id="A0A8C9YFX9"/>
<proteinExistence type="predicted"/>
<dbReference type="Proteomes" id="UP000694568">
    <property type="component" value="Unplaced"/>
</dbReference>
<evidence type="ECO:0000256" key="1">
    <source>
        <dbReference type="SAM" id="MobiDB-lite"/>
    </source>
</evidence>
<reference evidence="2" key="1">
    <citation type="submission" date="2025-08" db="UniProtKB">
        <authorList>
            <consortium name="Ensembl"/>
        </authorList>
    </citation>
    <scope>IDENTIFICATION</scope>
</reference>
<evidence type="ECO:0000313" key="3">
    <source>
        <dbReference type="Proteomes" id="UP000694568"/>
    </source>
</evidence>
<reference evidence="2" key="2">
    <citation type="submission" date="2025-09" db="UniProtKB">
        <authorList>
            <consortium name="Ensembl"/>
        </authorList>
    </citation>
    <scope>IDENTIFICATION</scope>
</reference>